<organism evidence="2 3">
    <name type="scientific">Legionella lytica</name>
    <dbReference type="NCBI Taxonomy" id="96232"/>
    <lineage>
        <taxon>Bacteria</taxon>
        <taxon>Pseudomonadati</taxon>
        <taxon>Pseudomonadota</taxon>
        <taxon>Gammaproteobacteria</taxon>
        <taxon>Legionellales</taxon>
        <taxon>Legionellaceae</taxon>
        <taxon>Legionella</taxon>
    </lineage>
</organism>
<dbReference type="Proteomes" id="UP001057474">
    <property type="component" value="Chromosome"/>
</dbReference>
<accession>A0ABY4YC12</accession>
<evidence type="ECO:0000256" key="1">
    <source>
        <dbReference type="SAM" id="MobiDB-lite"/>
    </source>
</evidence>
<evidence type="ECO:0000313" key="3">
    <source>
        <dbReference type="Proteomes" id="UP001057474"/>
    </source>
</evidence>
<feature type="compositionally biased region" description="Basic and acidic residues" evidence="1">
    <location>
        <begin position="49"/>
        <end position="71"/>
    </location>
</feature>
<sequence length="374" mass="41417">MHTLQRTLLSSAAEALCYLAEGSLWSTGGALALPVLSNGSANWSHKQAHSTDQHLHPVQTHESEKSSKESTETFQPIGFFTDAVAGTVTNVVKVLAQGSLIGLDTTIELIKILEILSLHRDSHVALRVESNDSSNPNGLSKNIVEDPSVGSSAGTGAILINMLASLQTVDQCSQTQLTLTAQERLKQVVDQQIEGLAVLDDDEEARDNKQGLKEFYRIIIGLLAPQQNVQAQDDLVKRLDFGGISLSSYHSLFGAYDEEPRRDLRFVGHFANDDDAQGILRRFIDEAKKTGSPLLSRLHNALPEEQRSTKAQVLYEHVFEEVYQRYKQVKINDIIIHGSGRRKEPTRNAFKTDMGLMPVQQEVNVEEDNGLRLR</sequence>
<gene>
    <name evidence="2" type="ORF">J2N86_08470</name>
</gene>
<evidence type="ECO:0000313" key="2">
    <source>
        <dbReference type="EMBL" id="USQ15174.1"/>
    </source>
</evidence>
<feature type="region of interest" description="Disordered" evidence="1">
    <location>
        <begin position="43"/>
        <end position="71"/>
    </location>
</feature>
<proteinExistence type="predicted"/>
<reference evidence="2" key="1">
    <citation type="submission" date="2021-03" db="EMBL/GenBank/DDBJ databases">
        <title>Legionella lytica PCM 2298.</title>
        <authorList>
            <person name="Koper P."/>
        </authorList>
    </citation>
    <scope>NUCLEOTIDE SEQUENCE</scope>
    <source>
        <strain evidence="2">PCM 2298</strain>
    </source>
</reference>
<keyword evidence="3" id="KW-1185">Reference proteome</keyword>
<dbReference type="EMBL" id="CP071527">
    <property type="protein sequence ID" value="USQ15174.1"/>
    <property type="molecule type" value="Genomic_DNA"/>
</dbReference>
<name>A0ABY4YC12_9GAMM</name>
<protein>
    <submittedName>
        <fullName evidence="2">Uncharacterized protein</fullName>
    </submittedName>
</protein>